<organism evidence="1">
    <name type="scientific">uncultured Caudovirales phage</name>
    <dbReference type="NCBI Taxonomy" id="2100421"/>
    <lineage>
        <taxon>Viruses</taxon>
        <taxon>Duplodnaviria</taxon>
        <taxon>Heunggongvirae</taxon>
        <taxon>Uroviricota</taxon>
        <taxon>Caudoviricetes</taxon>
        <taxon>Peduoviridae</taxon>
        <taxon>Maltschvirus</taxon>
        <taxon>Maltschvirus maltsch</taxon>
    </lineage>
</organism>
<dbReference type="SUPFAM" id="SSF49899">
    <property type="entry name" value="Concanavalin A-like lectins/glucanases"/>
    <property type="match status" value="1"/>
</dbReference>
<reference evidence="1" key="1">
    <citation type="submission" date="2020-05" db="EMBL/GenBank/DDBJ databases">
        <authorList>
            <person name="Chiriac C."/>
            <person name="Salcher M."/>
            <person name="Ghai R."/>
            <person name="Kavagutti S V."/>
        </authorList>
    </citation>
    <scope>NUCLEOTIDE SEQUENCE</scope>
</reference>
<name>A0A6J7X8W6_9CAUD</name>
<accession>A0A6J7X8W6</accession>
<proteinExistence type="predicted"/>
<sequence length="1206" mass="135832">MEVISLNSTNFIGLSTAYIPDKTVKFDQEVYYTEQGVSLPLAQVFTDINDSSTNNFSNLFLTQATALSSVAYIEDLDPILDDSFTTYLAVNAIGGINDNTRYLVVEEPDFTQSVASISMSGVRSKIDNRYFFDITFIDGRYCKVEHVVQNTVRYLTCDIDDQLFFSFNSNTDYLGELSPQIFVYTYDREGDFLVLSKTIKDVPYFLTYNSLSGTLEAIPPLTGNNTVPYTPSAIFACIPRAEIPNDTKLVDSWVSYQNDFKTNTQNINPLRSSKTVNTNLLINSEYSTVTGTELGVNALSLKNTNTPENLQSRNNPFQANKSLFLNENDVEQRVYKKLFTGSNQIFGDDNITIGYESYTTDILLPKDKVTYFHVPQILYPFKQINISESGLVEAGAIAGDHPVKSDKIFKKLADAKYTSPYGEVIDESNGTFLCSWLSGSSDIRTKPVWVDRYYNPSKVTFINALTTRSLNAISYDSVFQGLVEAAGNIPGTDDVFDTPSSLVFESGSYYAYHHYGPSDVVKFIQTFTPYLIDKGIERFYYTNQSSAIPDVRNGEYVFTGKTYGVSNPLSSIQISNQFTLSFDMFNSDWSKPLGYQIFGNFLDDGFGIFNQNIVTPTILVNTMTGVSILNTDLKEIKSIDYTSIPRAFIRSNFGENYSVVFNNGLLRQYTCDDNPVNETFSPFLSSILDFTNDDTTAYILCSCAPAYRLLGVNLQSSAISALNPAQYTAYFAAGAGNVTTNLATTIERYNNTFFFTPGIVSRRISDKIYYLTQDKTKILEWSDIGTSTMATTTAFSLTGTNSIADFNIDFDGNIWILQSKNVFYKYTQNREFLLSGTLTSNTSSLKTVQLTGNGSRTFKISNSGSIIPSDYIVTVNERPLRPIFDYTVTSDSITFLSPTLSGNLYRVSRLIYEDTYTNYKVNFVADFYNGDYKRQVLFTRVGYNTPNTSSLSAQAYQFNLLEMNGTPVLSAFVTAPSGNPGLTNTNFIREYVQDVYPATNLNINAITRNVYDDTDLSNNEIVFNLSGLDPGYHHFAVRFDAYHGFMSLFVDGQRSGDVQFAPRKYKFSNLLYRPFLIGTSCFNNSTPLYQYLKKDSYIIDNVKIRNLYLYSIPLNDYDIIMHARESRDIKDIHFDIPCGRRNYLEEIERYFKATIPGSKSTQYNIVLRNTGITNDELRKALEERIAIVLANSAPVYSKLNKIKWVN</sequence>
<gene>
    <name evidence="1" type="ORF">UFOVP760_116</name>
</gene>
<dbReference type="EMBL" id="LR798360">
    <property type="protein sequence ID" value="CAB5226339.1"/>
    <property type="molecule type" value="Genomic_DNA"/>
</dbReference>
<evidence type="ECO:0000313" key="1">
    <source>
        <dbReference type="EMBL" id="CAB5226339.1"/>
    </source>
</evidence>
<dbReference type="InterPro" id="IPR013320">
    <property type="entry name" value="ConA-like_dom_sf"/>
</dbReference>
<protein>
    <submittedName>
        <fullName evidence="1">Uncharacterized protein</fullName>
    </submittedName>
</protein>